<dbReference type="PANTHER" id="PTHR21593">
    <property type="entry name" value="PRION-LIKE- Q/N-RICH -DOMAIN-BEARING PROTEIN PROTEIN"/>
    <property type="match status" value="1"/>
</dbReference>
<dbReference type="InterPro" id="IPR052823">
    <property type="entry name" value="SXP/RAL-2_related"/>
</dbReference>
<dbReference type="EMBL" id="UXUI01013757">
    <property type="protein sequence ID" value="VDD97455.1"/>
    <property type="molecule type" value="Genomic_DNA"/>
</dbReference>
<accession>A0A0N4VPW0</accession>
<dbReference type="AlphaFoldDB" id="A0A0N4VPW0"/>
<dbReference type="Pfam" id="PF02520">
    <property type="entry name" value="ANIS5_cation-bd"/>
    <property type="match status" value="1"/>
</dbReference>
<feature type="chain" id="PRO_5043123127" evidence="1">
    <location>
        <begin position="17"/>
        <end position="132"/>
    </location>
</feature>
<proteinExistence type="predicted"/>
<gene>
    <name evidence="3" type="ORF">EVEC_LOCUS12206</name>
</gene>
<dbReference type="PANTHER" id="PTHR21593:SF36">
    <property type="entry name" value="DUF148 DOMAIN-CONTAINING PROTEIN-RELATED"/>
    <property type="match status" value="1"/>
</dbReference>
<dbReference type="Proteomes" id="UP000274131">
    <property type="component" value="Unassembled WGS sequence"/>
</dbReference>
<feature type="signal peptide" evidence="1">
    <location>
        <begin position="1"/>
        <end position="16"/>
    </location>
</feature>
<evidence type="ECO:0000313" key="5">
    <source>
        <dbReference type="WBParaSite" id="EVEC_0001304901-mRNA-1"/>
    </source>
</evidence>
<feature type="domain" description="SXP/RAL-2 family protein Ani s 5-like cation-binding" evidence="2">
    <location>
        <begin position="32"/>
        <end position="129"/>
    </location>
</feature>
<evidence type="ECO:0000256" key="1">
    <source>
        <dbReference type="SAM" id="SignalP"/>
    </source>
</evidence>
<keyword evidence="4" id="KW-1185">Reference proteome</keyword>
<evidence type="ECO:0000259" key="2">
    <source>
        <dbReference type="Pfam" id="PF02520"/>
    </source>
</evidence>
<evidence type="ECO:0000313" key="4">
    <source>
        <dbReference type="Proteomes" id="UP000274131"/>
    </source>
</evidence>
<evidence type="ECO:0000313" key="3">
    <source>
        <dbReference type="EMBL" id="VDD97455.1"/>
    </source>
</evidence>
<protein>
    <submittedName>
        <fullName evidence="5">DUF148 domain-containing protein</fullName>
    </submittedName>
</protein>
<dbReference type="PROSITE" id="PS51257">
    <property type="entry name" value="PROKAR_LIPOPROTEIN"/>
    <property type="match status" value="1"/>
</dbReference>
<reference evidence="3 4" key="2">
    <citation type="submission" date="2018-10" db="EMBL/GenBank/DDBJ databases">
        <authorList>
            <consortium name="Pathogen Informatics"/>
        </authorList>
    </citation>
    <scope>NUCLEOTIDE SEQUENCE [LARGE SCALE GENOMIC DNA]</scope>
</reference>
<reference evidence="5" key="1">
    <citation type="submission" date="2017-02" db="UniProtKB">
        <authorList>
            <consortium name="WormBaseParasite"/>
        </authorList>
    </citation>
    <scope>IDENTIFICATION</scope>
</reference>
<keyword evidence="1" id="KW-0732">Signal</keyword>
<name>A0A0N4VPW0_ENTVE</name>
<dbReference type="InterPro" id="IPR003677">
    <property type="entry name" value="ANIS5_cation-bd"/>
</dbReference>
<sequence>MKIILVLVAIVVFACAEDEIVLPFLEGASQKAVNEFKKILLRAGDRTEDQFMSEVEAWVAKQTPKIKKDYAEYKRFLIDRQKKDRAAHKAAVAKMSSAAKKADAKIIAVLTSKKLTGNEKRRKLIAIARSIH</sequence>
<organism evidence="5">
    <name type="scientific">Enterobius vermicularis</name>
    <name type="common">Human pinworm</name>
    <dbReference type="NCBI Taxonomy" id="51028"/>
    <lineage>
        <taxon>Eukaryota</taxon>
        <taxon>Metazoa</taxon>
        <taxon>Ecdysozoa</taxon>
        <taxon>Nematoda</taxon>
        <taxon>Chromadorea</taxon>
        <taxon>Rhabditida</taxon>
        <taxon>Spirurina</taxon>
        <taxon>Oxyuridomorpha</taxon>
        <taxon>Oxyuroidea</taxon>
        <taxon>Oxyuridae</taxon>
        <taxon>Enterobius</taxon>
    </lineage>
</organism>
<dbReference type="WBParaSite" id="EVEC_0001304901-mRNA-1">
    <property type="protein sequence ID" value="EVEC_0001304901-mRNA-1"/>
    <property type="gene ID" value="EVEC_0001304901"/>
</dbReference>